<dbReference type="AlphaFoldDB" id="A0A6A5ZTB4"/>
<sequence length="232" mass="26374">MFQLHSPRVSARKAGSFNPQSFIRIEVGKGEETKSFNVQENVLSEFTSFFERGLRFPIWKENQDQVVKLPEDDPKIFELYLHAIYRGELPTLEDDPEIDSTTEHEYETLCKLFVLAEKLVDGKTKNLVIRAIFAATEQRHVDGIIRYPDSNSVTIAFEGTPENCNLRALLSALYVHCANASWWEGEVAECWPKEFLFMVARDSTSANNGLSSIDVENGLSSLDVEEFLEAED</sequence>
<evidence type="ECO:0000259" key="1">
    <source>
        <dbReference type="PROSITE" id="PS50097"/>
    </source>
</evidence>
<dbReference type="SUPFAM" id="SSF54695">
    <property type="entry name" value="POZ domain"/>
    <property type="match status" value="1"/>
</dbReference>
<keyword evidence="3" id="KW-1185">Reference proteome</keyword>
<evidence type="ECO:0000313" key="3">
    <source>
        <dbReference type="Proteomes" id="UP000799770"/>
    </source>
</evidence>
<organism evidence="2 3">
    <name type="scientific">Lophiotrema nucula</name>
    <dbReference type="NCBI Taxonomy" id="690887"/>
    <lineage>
        <taxon>Eukaryota</taxon>
        <taxon>Fungi</taxon>
        <taxon>Dikarya</taxon>
        <taxon>Ascomycota</taxon>
        <taxon>Pezizomycotina</taxon>
        <taxon>Dothideomycetes</taxon>
        <taxon>Pleosporomycetidae</taxon>
        <taxon>Pleosporales</taxon>
        <taxon>Lophiotremataceae</taxon>
        <taxon>Lophiotrema</taxon>
    </lineage>
</organism>
<dbReference type="PANTHER" id="PTHR47843">
    <property type="entry name" value="BTB DOMAIN-CONTAINING PROTEIN-RELATED"/>
    <property type="match status" value="1"/>
</dbReference>
<name>A0A6A5ZTB4_9PLEO</name>
<dbReference type="InterPro" id="IPR011333">
    <property type="entry name" value="SKP1/BTB/POZ_sf"/>
</dbReference>
<dbReference type="Proteomes" id="UP000799770">
    <property type="component" value="Unassembled WGS sequence"/>
</dbReference>
<dbReference type="CDD" id="cd18186">
    <property type="entry name" value="BTB_POZ_ZBTB_KLHL-like"/>
    <property type="match status" value="1"/>
</dbReference>
<dbReference type="PANTHER" id="PTHR47843:SF2">
    <property type="entry name" value="BTB DOMAIN-CONTAINING PROTEIN"/>
    <property type="match status" value="1"/>
</dbReference>
<dbReference type="OrthoDB" id="1022638at2759"/>
<accession>A0A6A5ZTB4</accession>
<reference evidence="2" key="1">
    <citation type="journal article" date="2020" name="Stud. Mycol.">
        <title>101 Dothideomycetes genomes: a test case for predicting lifestyles and emergence of pathogens.</title>
        <authorList>
            <person name="Haridas S."/>
            <person name="Albert R."/>
            <person name="Binder M."/>
            <person name="Bloem J."/>
            <person name="Labutti K."/>
            <person name="Salamov A."/>
            <person name="Andreopoulos B."/>
            <person name="Baker S."/>
            <person name="Barry K."/>
            <person name="Bills G."/>
            <person name="Bluhm B."/>
            <person name="Cannon C."/>
            <person name="Castanera R."/>
            <person name="Culley D."/>
            <person name="Daum C."/>
            <person name="Ezra D."/>
            <person name="Gonzalez J."/>
            <person name="Henrissat B."/>
            <person name="Kuo A."/>
            <person name="Liang C."/>
            <person name="Lipzen A."/>
            <person name="Lutzoni F."/>
            <person name="Magnuson J."/>
            <person name="Mondo S."/>
            <person name="Nolan M."/>
            <person name="Ohm R."/>
            <person name="Pangilinan J."/>
            <person name="Park H.-J."/>
            <person name="Ramirez L."/>
            <person name="Alfaro M."/>
            <person name="Sun H."/>
            <person name="Tritt A."/>
            <person name="Yoshinaga Y."/>
            <person name="Zwiers L.-H."/>
            <person name="Turgeon B."/>
            <person name="Goodwin S."/>
            <person name="Spatafora J."/>
            <person name="Crous P."/>
            <person name="Grigoriev I."/>
        </authorList>
    </citation>
    <scope>NUCLEOTIDE SEQUENCE</scope>
    <source>
        <strain evidence="2">CBS 627.86</strain>
    </source>
</reference>
<dbReference type="InterPro" id="IPR000210">
    <property type="entry name" value="BTB/POZ_dom"/>
</dbReference>
<dbReference type="Gene3D" id="3.30.710.10">
    <property type="entry name" value="Potassium Channel Kv1.1, Chain A"/>
    <property type="match status" value="1"/>
</dbReference>
<gene>
    <name evidence="2" type="ORF">BDV96DRAFT_483324</name>
</gene>
<feature type="domain" description="BTB" evidence="1">
    <location>
        <begin position="21"/>
        <end position="93"/>
    </location>
</feature>
<evidence type="ECO:0000313" key="2">
    <source>
        <dbReference type="EMBL" id="KAF2122077.1"/>
    </source>
</evidence>
<proteinExistence type="predicted"/>
<protein>
    <recommendedName>
        <fullName evidence="1">BTB domain-containing protein</fullName>
    </recommendedName>
</protein>
<dbReference type="PROSITE" id="PS50097">
    <property type="entry name" value="BTB"/>
    <property type="match status" value="1"/>
</dbReference>
<dbReference type="EMBL" id="ML977311">
    <property type="protein sequence ID" value="KAF2122077.1"/>
    <property type="molecule type" value="Genomic_DNA"/>
</dbReference>